<accession>A0ABY4C227</accession>
<organism evidence="1 2">
    <name type="scientific">Agromyces larvae</name>
    <dbReference type="NCBI Taxonomy" id="2929802"/>
    <lineage>
        <taxon>Bacteria</taxon>
        <taxon>Bacillati</taxon>
        <taxon>Actinomycetota</taxon>
        <taxon>Actinomycetes</taxon>
        <taxon>Micrococcales</taxon>
        <taxon>Microbacteriaceae</taxon>
        <taxon>Agromyces</taxon>
    </lineage>
</organism>
<proteinExistence type="predicted"/>
<dbReference type="RefSeq" id="WP_243558062.1">
    <property type="nucleotide sequence ID" value="NZ_CP094528.1"/>
</dbReference>
<evidence type="ECO:0000313" key="1">
    <source>
        <dbReference type="EMBL" id="UOE45465.1"/>
    </source>
</evidence>
<keyword evidence="2" id="KW-1185">Reference proteome</keyword>
<name>A0ABY4C227_9MICO</name>
<sequence>MADVTGAPVPLGTDEFDIPGDLGALADHFGGQDMFSVANAAALPSSDSWPGRILMTRDTNTLYVRNGADSGWLLLQPPWTAYTPTLTNLNLGSGGSVANQCEWRREGDLIRVRFAFTLGSSGASVSGIPAFTLPVTAAALSTPAQLYNGVATLYDLSTTVTYVADIGAVISSVSQARVVARGGGSGAVQPVSGSQPFSWAAGDQLVGEFTYKPA</sequence>
<gene>
    <name evidence="1" type="ORF">MTO99_06830</name>
</gene>
<reference evidence="1 2" key="1">
    <citation type="submission" date="2022-03" db="EMBL/GenBank/DDBJ databases">
        <title>Mucilaginibacter sp. isolated from the gut of Protaetia brevitarsis seulensis larvae.</title>
        <authorList>
            <person name="Won M."/>
            <person name="Kim S.-J."/>
            <person name="Kwon S.-W."/>
        </authorList>
    </citation>
    <scope>NUCLEOTIDE SEQUENCE [LARGE SCALE GENOMIC DNA]</scope>
    <source>
        <strain evidence="1 2">CFWR-12</strain>
    </source>
</reference>
<evidence type="ECO:0008006" key="3">
    <source>
        <dbReference type="Google" id="ProtNLM"/>
    </source>
</evidence>
<dbReference type="Proteomes" id="UP000832097">
    <property type="component" value="Chromosome"/>
</dbReference>
<protein>
    <recommendedName>
        <fullName evidence="3">Minor tail protein</fullName>
    </recommendedName>
</protein>
<dbReference type="EMBL" id="CP094528">
    <property type="protein sequence ID" value="UOE45465.1"/>
    <property type="molecule type" value="Genomic_DNA"/>
</dbReference>
<evidence type="ECO:0000313" key="2">
    <source>
        <dbReference type="Proteomes" id="UP000832097"/>
    </source>
</evidence>